<feature type="chain" id="PRO_5002254630" evidence="1">
    <location>
        <begin position="22"/>
        <end position="120"/>
    </location>
</feature>
<evidence type="ECO:0000313" key="2">
    <source>
        <dbReference type="EMBL" id="KIY00111.1"/>
    </source>
</evidence>
<reference evidence="2 3" key="1">
    <citation type="submission" date="2015-01" db="EMBL/GenBank/DDBJ databases">
        <title>The Genome Sequence of Fonsecaea multimorphosa CBS 102226.</title>
        <authorList>
            <consortium name="The Broad Institute Genomics Platform"/>
            <person name="Cuomo C."/>
            <person name="de Hoog S."/>
            <person name="Gorbushina A."/>
            <person name="Stielow B."/>
            <person name="Teixiera M."/>
            <person name="Abouelleil A."/>
            <person name="Chapman S.B."/>
            <person name="Priest M."/>
            <person name="Young S.K."/>
            <person name="Wortman J."/>
            <person name="Nusbaum C."/>
            <person name="Birren B."/>
        </authorList>
    </citation>
    <scope>NUCLEOTIDE SEQUENCE [LARGE SCALE GENOMIC DNA]</scope>
    <source>
        <strain evidence="2 3">CBS 102226</strain>
    </source>
</reference>
<keyword evidence="3" id="KW-1185">Reference proteome</keyword>
<name>A0A0D2HDY4_9EURO</name>
<accession>A0A0D2HDY4</accession>
<keyword evidence="1" id="KW-0732">Signal</keyword>
<feature type="signal peptide" evidence="1">
    <location>
        <begin position="1"/>
        <end position="21"/>
    </location>
</feature>
<sequence>MLNLVLRLVAVAACIFGVALCSWISEEVLRDEPGFGTTMCIDTASQKGDDATMSPKMTTSEPGERLGVVAISSSLARCCHNLNWSKQAGLLLGNFTLACHKTASRFTSVFGKAFARLNRP</sequence>
<organism evidence="2 3">
    <name type="scientific">Fonsecaea multimorphosa CBS 102226</name>
    <dbReference type="NCBI Taxonomy" id="1442371"/>
    <lineage>
        <taxon>Eukaryota</taxon>
        <taxon>Fungi</taxon>
        <taxon>Dikarya</taxon>
        <taxon>Ascomycota</taxon>
        <taxon>Pezizomycotina</taxon>
        <taxon>Eurotiomycetes</taxon>
        <taxon>Chaetothyriomycetidae</taxon>
        <taxon>Chaetothyriales</taxon>
        <taxon>Herpotrichiellaceae</taxon>
        <taxon>Fonsecaea</taxon>
    </lineage>
</organism>
<gene>
    <name evidence="2" type="ORF">Z520_03796</name>
</gene>
<evidence type="ECO:0000313" key="3">
    <source>
        <dbReference type="Proteomes" id="UP000053411"/>
    </source>
</evidence>
<evidence type="ECO:0000256" key="1">
    <source>
        <dbReference type="SAM" id="SignalP"/>
    </source>
</evidence>
<dbReference type="RefSeq" id="XP_016634233.1">
    <property type="nucleotide sequence ID" value="XM_016774306.1"/>
</dbReference>
<dbReference type="AlphaFoldDB" id="A0A0D2HDY4"/>
<dbReference type="EMBL" id="KN848067">
    <property type="protein sequence ID" value="KIY00111.1"/>
    <property type="molecule type" value="Genomic_DNA"/>
</dbReference>
<dbReference type="GeneID" id="27709542"/>
<protein>
    <submittedName>
        <fullName evidence="2">Uncharacterized protein</fullName>
    </submittedName>
</protein>
<dbReference type="Proteomes" id="UP000053411">
    <property type="component" value="Unassembled WGS sequence"/>
</dbReference>
<proteinExistence type="predicted"/>
<dbReference type="VEuPathDB" id="FungiDB:Z520_03796"/>